<reference evidence="1" key="2">
    <citation type="submission" date="2022-01" db="EMBL/GenBank/DDBJ databases">
        <authorList>
            <person name="Yamashiro T."/>
            <person name="Shiraishi A."/>
            <person name="Satake H."/>
            <person name="Nakayama K."/>
        </authorList>
    </citation>
    <scope>NUCLEOTIDE SEQUENCE</scope>
</reference>
<organism evidence="1 2">
    <name type="scientific">Tanacetum coccineum</name>
    <dbReference type="NCBI Taxonomy" id="301880"/>
    <lineage>
        <taxon>Eukaryota</taxon>
        <taxon>Viridiplantae</taxon>
        <taxon>Streptophyta</taxon>
        <taxon>Embryophyta</taxon>
        <taxon>Tracheophyta</taxon>
        <taxon>Spermatophyta</taxon>
        <taxon>Magnoliopsida</taxon>
        <taxon>eudicotyledons</taxon>
        <taxon>Gunneridae</taxon>
        <taxon>Pentapetalae</taxon>
        <taxon>asterids</taxon>
        <taxon>campanulids</taxon>
        <taxon>Asterales</taxon>
        <taxon>Asteraceae</taxon>
        <taxon>Asteroideae</taxon>
        <taxon>Anthemideae</taxon>
        <taxon>Anthemidinae</taxon>
        <taxon>Tanacetum</taxon>
    </lineage>
</organism>
<name>A0ABQ5C414_9ASTR</name>
<protein>
    <submittedName>
        <fullName evidence="1">Uncharacterized protein</fullName>
    </submittedName>
</protein>
<sequence length="278" mass="30054">MTSLASVFKDPGNEEKDGLVSLDTTVMVPLPSSLEYIIWSGVTASVNKRFLVVVVLGGLFEIRDHTVDAVVIARILEASLVFLILNGGERKLLHVVDVARTSTELELAPAATDAALQTIAHFCVSSKLKNALLRLGCCEAHGVGVSVQTAKSWHAIRAAYAFSRISGMAAERPTPYNQDAADALKLPEIIWNSSTRAELLKFVDQKREASAPDGSHSLNDSQVFLYEALSKEILIGNVGLNHEKLELASNKDGKLYGEEKITEDPVASSDGNLIDKEI</sequence>
<gene>
    <name evidence="1" type="ORF">Tco_0891196</name>
</gene>
<evidence type="ECO:0000313" key="1">
    <source>
        <dbReference type="EMBL" id="GJT21259.1"/>
    </source>
</evidence>
<accession>A0ABQ5C414</accession>
<dbReference type="EMBL" id="BQNB010013873">
    <property type="protein sequence ID" value="GJT21259.1"/>
    <property type="molecule type" value="Genomic_DNA"/>
</dbReference>
<dbReference type="PANTHER" id="PTHR36983:SF2">
    <property type="entry name" value="DNAJ HOMOLOG SUBFAMILY C MEMBER 13"/>
    <property type="match status" value="1"/>
</dbReference>
<keyword evidence="2" id="KW-1185">Reference proteome</keyword>
<dbReference type="Proteomes" id="UP001151760">
    <property type="component" value="Unassembled WGS sequence"/>
</dbReference>
<dbReference type="InterPro" id="IPR044978">
    <property type="entry name" value="GRV2/DNAJC13"/>
</dbReference>
<reference evidence="1" key="1">
    <citation type="journal article" date="2022" name="Int. J. Mol. Sci.">
        <title>Draft Genome of Tanacetum Coccineum: Genomic Comparison of Closely Related Tanacetum-Family Plants.</title>
        <authorList>
            <person name="Yamashiro T."/>
            <person name="Shiraishi A."/>
            <person name="Nakayama K."/>
            <person name="Satake H."/>
        </authorList>
    </citation>
    <scope>NUCLEOTIDE SEQUENCE</scope>
</reference>
<evidence type="ECO:0000313" key="2">
    <source>
        <dbReference type="Proteomes" id="UP001151760"/>
    </source>
</evidence>
<proteinExistence type="predicted"/>
<comment type="caution">
    <text evidence="1">The sequence shown here is derived from an EMBL/GenBank/DDBJ whole genome shotgun (WGS) entry which is preliminary data.</text>
</comment>
<dbReference type="PANTHER" id="PTHR36983">
    <property type="entry name" value="DNAJ HOMOLOG SUBFAMILY C MEMBER 13"/>
    <property type="match status" value="1"/>
</dbReference>